<dbReference type="AlphaFoldDB" id="A0A645ERK2"/>
<dbReference type="EMBL" id="VSSQ01049711">
    <property type="protein sequence ID" value="MPN03789.1"/>
    <property type="molecule type" value="Genomic_DNA"/>
</dbReference>
<evidence type="ECO:0000313" key="2">
    <source>
        <dbReference type="EMBL" id="MPN03789.1"/>
    </source>
</evidence>
<feature type="compositionally biased region" description="Gly residues" evidence="1">
    <location>
        <begin position="1"/>
        <end position="10"/>
    </location>
</feature>
<gene>
    <name evidence="2" type="ORF">SDC9_151023</name>
</gene>
<protein>
    <submittedName>
        <fullName evidence="2">Uncharacterized protein</fullName>
    </submittedName>
</protein>
<sequence length="263" mass="28588">MELLTGGGVDSDGVIDRLSSTGGAAPGTAPRRATEGYPIAPNKSIDAGTGFLPDRTWYVDGLMHGQSFWDDASTQLLLTLLFDNTVRDVYSDDRWPQYMFAANPGNIVTGAFNASKSGYIARHDTAFVIKNLSVKYDIVIREVVCKGADIRVDINDTVRLAPGQTLRLGVHGTIPSGHTVCDVTIRYVRYADKAPVYETRTLTHGAIGDADTISAILRSDADTQAVMDDGPRVVIRSFSSEFLLAKILYILKQLATVQTRLFA</sequence>
<name>A0A645ERK2_9ZZZZ</name>
<proteinExistence type="predicted"/>
<accession>A0A645ERK2</accession>
<organism evidence="2">
    <name type="scientific">bioreactor metagenome</name>
    <dbReference type="NCBI Taxonomy" id="1076179"/>
    <lineage>
        <taxon>unclassified sequences</taxon>
        <taxon>metagenomes</taxon>
        <taxon>ecological metagenomes</taxon>
    </lineage>
</organism>
<feature type="compositionally biased region" description="Low complexity" evidence="1">
    <location>
        <begin position="21"/>
        <end position="31"/>
    </location>
</feature>
<reference evidence="2" key="1">
    <citation type="submission" date="2019-08" db="EMBL/GenBank/DDBJ databases">
        <authorList>
            <person name="Kucharzyk K."/>
            <person name="Murdoch R.W."/>
            <person name="Higgins S."/>
            <person name="Loffler F."/>
        </authorList>
    </citation>
    <scope>NUCLEOTIDE SEQUENCE</scope>
</reference>
<feature type="region of interest" description="Disordered" evidence="1">
    <location>
        <begin position="1"/>
        <end position="41"/>
    </location>
</feature>
<comment type="caution">
    <text evidence="2">The sequence shown here is derived from an EMBL/GenBank/DDBJ whole genome shotgun (WGS) entry which is preliminary data.</text>
</comment>
<evidence type="ECO:0000256" key="1">
    <source>
        <dbReference type="SAM" id="MobiDB-lite"/>
    </source>
</evidence>